<keyword evidence="6" id="KW-1185">Reference proteome</keyword>
<reference evidence="5" key="1">
    <citation type="journal article" date="2017" name="Gigascience">
        <title>The genome draft of coconut (Cocos nucifera).</title>
        <authorList>
            <person name="Xiao Y."/>
            <person name="Xu P."/>
            <person name="Fan H."/>
            <person name="Baudouin L."/>
            <person name="Xia W."/>
            <person name="Bocs S."/>
            <person name="Xu J."/>
            <person name="Li Q."/>
            <person name="Guo A."/>
            <person name="Zhou L."/>
            <person name="Li J."/>
            <person name="Wu Y."/>
            <person name="Ma Z."/>
            <person name="Armero A."/>
            <person name="Issali A.E."/>
            <person name="Liu N."/>
            <person name="Peng M."/>
            <person name="Yang Y."/>
        </authorList>
    </citation>
    <scope>NUCLEOTIDE SEQUENCE</scope>
    <source>
        <tissue evidence="5">Spear leaf of Hainan Tall coconut</tissue>
    </source>
</reference>
<dbReference type="Gene3D" id="1.20.920.10">
    <property type="entry name" value="Bromodomain-like"/>
    <property type="match status" value="1"/>
</dbReference>
<dbReference type="InterPro" id="IPR001487">
    <property type="entry name" value="Bromodomain"/>
</dbReference>
<dbReference type="PANTHER" id="PTHR37888:SF4">
    <property type="entry name" value="OS07G0565300 PROTEIN"/>
    <property type="match status" value="1"/>
</dbReference>
<dbReference type="AlphaFoldDB" id="A0A8K0NCD8"/>
<feature type="region of interest" description="Disordered" evidence="3">
    <location>
        <begin position="86"/>
        <end position="121"/>
    </location>
</feature>
<dbReference type="Proteomes" id="UP000797356">
    <property type="component" value="Chromosome 14"/>
</dbReference>
<gene>
    <name evidence="5" type="ORF">COCNU_14G006410</name>
</gene>
<dbReference type="EMBL" id="CM017885">
    <property type="protein sequence ID" value="KAG1368173.1"/>
    <property type="molecule type" value="Genomic_DNA"/>
</dbReference>
<feature type="compositionally biased region" description="Polar residues" evidence="3">
    <location>
        <begin position="86"/>
        <end position="97"/>
    </location>
</feature>
<organism evidence="5 6">
    <name type="scientific">Cocos nucifera</name>
    <name type="common">Coconut palm</name>
    <dbReference type="NCBI Taxonomy" id="13894"/>
    <lineage>
        <taxon>Eukaryota</taxon>
        <taxon>Viridiplantae</taxon>
        <taxon>Streptophyta</taxon>
        <taxon>Embryophyta</taxon>
        <taxon>Tracheophyta</taxon>
        <taxon>Spermatophyta</taxon>
        <taxon>Magnoliopsida</taxon>
        <taxon>Liliopsida</taxon>
        <taxon>Arecaceae</taxon>
        <taxon>Arecoideae</taxon>
        <taxon>Cocoseae</taxon>
        <taxon>Attaleinae</taxon>
        <taxon>Cocos</taxon>
    </lineage>
</organism>
<dbReference type="InterPro" id="IPR036427">
    <property type="entry name" value="Bromodomain-like_sf"/>
</dbReference>
<protein>
    <recommendedName>
        <fullName evidence="4">Bromo domain-containing protein</fullName>
    </recommendedName>
</protein>
<dbReference type="OrthoDB" id="1742084at2759"/>
<feature type="region of interest" description="Disordered" evidence="3">
    <location>
        <begin position="407"/>
        <end position="428"/>
    </location>
</feature>
<dbReference type="SMART" id="SM00297">
    <property type="entry name" value="BROMO"/>
    <property type="match status" value="1"/>
</dbReference>
<evidence type="ECO:0000256" key="1">
    <source>
        <dbReference type="ARBA" id="ARBA00023117"/>
    </source>
</evidence>
<dbReference type="PROSITE" id="PS50014">
    <property type="entry name" value="BROMODOMAIN_2"/>
    <property type="match status" value="1"/>
</dbReference>
<reference evidence="5" key="2">
    <citation type="submission" date="2019-07" db="EMBL/GenBank/DDBJ databases">
        <authorList>
            <person name="Yang Y."/>
            <person name="Bocs S."/>
            <person name="Baudouin L."/>
        </authorList>
    </citation>
    <scope>NUCLEOTIDE SEQUENCE</scope>
    <source>
        <tissue evidence="5">Spear leaf of Hainan Tall coconut</tissue>
    </source>
</reference>
<evidence type="ECO:0000313" key="6">
    <source>
        <dbReference type="Proteomes" id="UP000797356"/>
    </source>
</evidence>
<evidence type="ECO:0000256" key="2">
    <source>
        <dbReference type="PROSITE-ProRule" id="PRU00035"/>
    </source>
</evidence>
<proteinExistence type="predicted"/>
<evidence type="ECO:0000256" key="3">
    <source>
        <dbReference type="SAM" id="MobiDB-lite"/>
    </source>
</evidence>
<comment type="caution">
    <text evidence="5">The sequence shown here is derived from an EMBL/GenBank/DDBJ whole genome shotgun (WGS) entry which is preliminary data.</text>
</comment>
<accession>A0A8K0NCD8</accession>
<evidence type="ECO:0000313" key="5">
    <source>
        <dbReference type="EMBL" id="KAG1368173.1"/>
    </source>
</evidence>
<evidence type="ECO:0000259" key="4">
    <source>
        <dbReference type="PROSITE" id="PS50014"/>
    </source>
</evidence>
<keyword evidence="1 2" id="KW-0103">Bromodomain</keyword>
<dbReference type="PANTHER" id="PTHR37888">
    <property type="entry name" value="DNA-BINDING BROMODOMAIN-CONTAINING PROTEIN"/>
    <property type="match status" value="1"/>
</dbReference>
<dbReference type="Pfam" id="PF00439">
    <property type="entry name" value="Bromodomain"/>
    <property type="match status" value="1"/>
</dbReference>
<dbReference type="SUPFAM" id="SSF47370">
    <property type="entry name" value="Bromodomain"/>
    <property type="match status" value="1"/>
</dbReference>
<sequence>MAEAFRWGTWEELVLGGAVLRHGAAAWDAVTAELQARTPFPHLFTPQECEAKYEELREHYSGCESLQSKLESLGAEGRSDCNFEYDTSWTESPSPSENAGDIDSSIKDVSKDGSSAGSFTRETGRDWSSRFQILTSVSCQENDLKMEFSVDPRKDKAGIRNLETGLGVFKKKRGKRKRRGFTIVKEGRVGDSETVSSAAYIDREESSQGLKQDVLPIHEESGVCARGEDTNVDLTGIMNSIMEHKGVSIFRHRLESQKRARYKKMIRQHVDFQTISSRISSGSVSSAKELYRDLLLLSNNAVVFYPKNSPEHKSALNLRDLVGKALQQSAKNSAQCSGDQGVTHTVLMGKSKRFQSMHPCNLNTKGNSVVSGGVAGTPKMENGKEDSHADVPEGTVARNRSIARAVMGGRRSGRRGHESNNKGWKRAQRRYLKSQAPSLSRNFKTLSERCCIFAGEVCRCTDSCMVKTEKLNAGQEP</sequence>
<name>A0A8K0NCD8_COCNU</name>
<feature type="domain" description="Bromo" evidence="4">
    <location>
        <begin position="242"/>
        <end position="312"/>
    </location>
</feature>
<dbReference type="CDD" id="cd04369">
    <property type="entry name" value="Bromodomain"/>
    <property type="match status" value="1"/>
</dbReference>